<evidence type="ECO:0000256" key="8">
    <source>
        <dbReference type="ARBA" id="ARBA00045373"/>
    </source>
</evidence>
<dbReference type="CDD" id="cd04652">
    <property type="entry name" value="LbH_eIF2B_gamma_C"/>
    <property type="match status" value="1"/>
</dbReference>
<keyword evidence="3" id="KW-0963">Cytoplasm</keyword>
<proteinExistence type="inferred from homology"/>
<evidence type="ECO:0000259" key="12">
    <source>
        <dbReference type="Pfam" id="PF25084"/>
    </source>
</evidence>
<evidence type="ECO:0000256" key="3">
    <source>
        <dbReference type="ARBA" id="ARBA00022490"/>
    </source>
</evidence>
<dbReference type="AlphaFoldDB" id="A0A7D8V0K3"/>
<evidence type="ECO:0000259" key="11">
    <source>
        <dbReference type="Pfam" id="PF00483"/>
    </source>
</evidence>
<evidence type="ECO:0000256" key="1">
    <source>
        <dbReference type="ARBA" id="ARBA00004514"/>
    </source>
</evidence>
<dbReference type="Gene3D" id="3.90.550.10">
    <property type="entry name" value="Spore Coat Polysaccharide Biosynthesis Protein SpsA, Chain A"/>
    <property type="match status" value="1"/>
</dbReference>
<dbReference type="OrthoDB" id="1733332at2759"/>
<evidence type="ECO:0000256" key="5">
    <source>
        <dbReference type="ARBA" id="ARBA00022917"/>
    </source>
</evidence>
<organism evidence="13 14">
    <name type="scientific">Vanrija humicola</name>
    <name type="common">Yeast</name>
    <name type="synonym">Cryptococcus humicola</name>
    <dbReference type="NCBI Taxonomy" id="5417"/>
    <lineage>
        <taxon>Eukaryota</taxon>
        <taxon>Fungi</taxon>
        <taxon>Dikarya</taxon>
        <taxon>Basidiomycota</taxon>
        <taxon>Agaricomycotina</taxon>
        <taxon>Tremellomycetes</taxon>
        <taxon>Trichosporonales</taxon>
        <taxon>Trichosporonaceae</taxon>
        <taxon>Vanrija</taxon>
    </lineage>
</organism>
<dbReference type="SUPFAM" id="SSF53448">
    <property type="entry name" value="Nucleotide-diphospho-sugar transferases"/>
    <property type="match status" value="1"/>
</dbReference>
<dbReference type="Gene3D" id="2.160.10.10">
    <property type="entry name" value="Hexapeptide repeat proteins"/>
    <property type="match status" value="1"/>
</dbReference>
<evidence type="ECO:0000256" key="4">
    <source>
        <dbReference type="ARBA" id="ARBA00022540"/>
    </source>
</evidence>
<comment type="subunit">
    <text evidence="9">Component of the translation initiation factor 2B (eIF2B) complex which is a heterodecamer of two sets of five different subunits: alpha, beta, gamma, delta and epsilon. Subunits alpha, beta and delta comprise a regulatory subcomplex and subunits epsilon and gamma comprise a catalytic subcomplex. Within the complex, the hexameric regulatory complex resides at the center, with the two heterodimeric catalytic subcomplexes bound on opposite sides.</text>
</comment>
<comment type="function">
    <text evidence="8">Acts as a component of the translation initiation factor 2B (eIF2B) complex, which catalyzes the exchange of GDP for GTP on the eukaryotic initiation factor 2 (eIF2) complex gamma subunit. Its guanine nucleotide exchange factor activity is repressed when bound to eIF2 complex phosphorylated on the alpha subunit, thereby limiting the amount of methionyl-initiator methionine tRNA available to the ribosome and consequently global translation is repressed.</text>
</comment>
<name>A0A7D8V0K3_VANHU</name>
<dbReference type="Pfam" id="PF00483">
    <property type="entry name" value="NTP_transferase"/>
    <property type="match status" value="1"/>
</dbReference>
<dbReference type="InterPro" id="IPR051960">
    <property type="entry name" value="eIF2B_gamma"/>
</dbReference>
<dbReference type="GO" id="GO:0005851">
    <property type="term" value="C:eukaryotic translation initiation factor 2B complex"/>
    <property type="evidence" value="ECO:0007669"/>
    <property type="project" value="TreeGrafter"/>
</dbReference>
<comment type="caution">
    <text evidence="13">The sequence shown here is derived from an EMBL/GenBank/DDBJ whole genome shotgun (WGS) entry which is preliminary data.</text>
</comment>
<evidence type="ECO:0000313" key="14">
    <source>
        <dbReference type="Proteomes" id="UP000473826"/>
    </source>
</evidence>
<dbReference type="InterPro" id="IPR005835">
    <property type="entry name" value="NTP_transferase_dom"/>
</dbReference>
<dbReference type="GO" id="GO:0002183">
    <property type="term" value="P:cytoplasmic translational initiation"/>
    <property type="evidence" value="ECO:0007669"/>
    <property type="project" value="TreeGrafter"/>
</dbReference>
<keyword evidence="14" id="KW-1185">Reference proteome</keyword>
<dbReference type="GO" id="GO:0003743">
    <property type="term" value="F:translation initiation factor activity"/>
    <property type="evidence" value="ECO:0007669"/>
    <property type="project" value="UniProtKB-KW"/>
</dbReference>
<keyword evidence="5" id="KW-0648">Protein biosynthesis</keyword>
<reference evidence="13 14" key="1">
    <citation type="journal article" date="2019" name="PLoS Genet.">
        <title>Convergent evolution of linked mating-type loci in basidiomycete fungi.</title>
        <authorList>
            <person name="Sun S."/>
            <person name="Coelho M.A."/>
            <person name="Heitman J."/>
            <person name="Nowrousian M."/>
        </authorList>
    </citation>
    <scope>NUCLEOTIDE SEQUENCE [LARGE SCALE GENOMIC DNA]</scope>
    <source>
        <strain evidence="13 14">CBS 4282</strain>
    </source>
</reference>
<dbReference type="Proteomes" id="UP000473826">
    <property type="component" value="Unassembled WGS sequence"/>
</dbReference>
<sequence length="525" mass="57321">MSALLNPRSSRRVDTQDFSAVILVGYGENLYPFNEGTNVISKALMPVGNVPIINIVLDWVFAGGLTDILIIVPPADEAAISEYLQQTYSSFSHPRAHITLKSFTDGEDDDEDEGKDEVNRNEIVGTARLLRRFRSLIKNDFVVLPCDISFPSNLTLGSILDKHRATPDAVLTSVFYEPTEAARGGEEEVLVGYDKYTNELLLIQGMDTITDDLDIRMALIDKHPNISLSKRLNDAHVYVFRNTVLDLLATRRSSELSSLREQFVPYLLKGAWQDGLGHRWATILSPPRRDPLAAALARSITTPYDQISQETPLPPVDRPSAGEELLAFKAEVGKTGKSARKSKQNTPIGWTCRVIIHRPEEPAVEEKPAQGKGKQNGKGAAPPPEPEVLIRANGLPGYWEVNRRLIRSVGGAPAAAAAADAISTTAQISPDSLIGDGVRIGDKASIKKCVIGRHCNIGKGAKLTGCILWDWVNVEDNARLENVILCGNVRIGEKAQIKDCEFGPGFEAKPGVVIKGERLIAGQEV</sequence>
<evidence type="ECO:0000256" key="7">
    <source>
        <dbReference type="ARBA" id="ARBA00044229"/>
    </source>
</evidence>
<dbReference type="InterPro" id="IPR056764">
    <property type="entry name" value="LbH_EIF2B3/5"/>
</dbReference>
<evidence type="ECO:0000256" key="6">
    <source>
        <dbReference type="ARBA" id="ARBA00044196"/>
    </source>
</evidence>
<evidence type="ECO:0000313" key="13">
    <source>
        <dbReference type="EMBL" id="TXT10810.1"/>
    </source>
</evidence>
<dbReference type="EMBL" id="QKWK01000005">
    <property type="protein sequence ID" value="TXT10810.1"/>
    <property type="molecule type" value="Genomic_DNA"/>
</dbReference>
<dbReference type="GO" id="GO:0005085">
    <property type="term" value="F:guanyl-nucleotide exchange factor activity"/>
    <property type="evidence" value="ECO:0007669"/>
    <property type="project" value="TreeGrafter"/>
</dbReference>
<feature type="region of interest" description="Disordered" evidence="10">
    <location>
        <begin position="360"/>
        <end position="386"/>
    </location>
</feature>
<comment type="similarity">
    <text evidence="2">Belongs to the eIF-2B gamma/epsilon subunits family.</text>
</comment>
<dbReference type="Pfam" id="PF25084">
    <property type="entry name" value="LbH_EIF2B"/>
    <property type="match status" value="1"/>
</dbReference>
<dbReference type="PANTHER" id="PTHR45989:SF1">
    <property type="entry name" value="TRANSLATION INITIATION FACTOR EIF-2B SUBUNIT GAMMA"/>
    <property type="match status" value="1"/>
</dbReference>
<evidence type="ECO:0000256" key="9">
    <source>
        <dbReference type="ARBA" id="ARBA00046432"/>
    </source>
</evidence>
<evidence type="ECO:0000256" key="10">
    <source>
        <dbReference type="SAM" id="MobiDB-lite"/>
    </source>
</evidence>
<feature type="compositionally biased region" description="Low complexity" evidence="10">
    <location>
        <begin position="370"/>
        <end position="380"/>
    </location>
</feature>
<dbReference type="GO" id="GO:0005829">
    <property type="term" value="C:cytosol"/>
    <property type="evidence" value="ECO:0007669"/>
    <property type="project" value="UniProtKB-SubCell"/>
</dbReference>
<feature type="domain" description="EIF2B subunit epsilon/gamma LbH" evidence="12">
    <location>
        <begin position="422"/>
        <end position="499"/>
    </location>
</feature>
<dbReference type="InterPro" id="IPR029044">
    <property type="entry name" value="Nucleotide-diphossugar_trans"/>
</dbReference>
<feature type="compositionally biased region" description="Basic and acidic residues" evidence="10">
    <location>
        <begin position="360"/>
        <end position="369"/>
    </location>
</feature>
<feature type="domain" description="Nucleotidyl transferase" evidence="11">
    <location>
        <begin position="20"/>
        <end position="182"/>
    </location>
</feature>
<protein>
    <recommendedName>
        <fullName evidence="6">Translation initiation factor eIF2B subunit gamma</fullName>
    </recommendedName>
    <alternativeName>
        <fullName evidence="7">eIF2B GDP-GTP exchange factor subunit gamma</fullName>
    </alternativeName>
</protein>
<keyword evidence="4" id="KW-0396">Initiation factor</keyword>
<comment type="subcellular location">
    <subcellularLocation>
        <location evidence="1">Cytoplasm</location>
        <location evidence="1">Cytosol</location>
    </subcellularLocation>
</comment>
<evidence type="ECO:0000256" key="2">
    <source>
        <dbReference type="ARBA" id="ARBA00007878"/>
    </source>
</evidence>
<gene>
    <name evidence="13" type="ORF">VHUM_02315</name>
</gene>
<accession>A0A7D8V0K3</accession>
<dbReference type="PANTHER" id="PTHR45989">
    <property type="entry name" value="TRANSLATION INITIATION FACTOR EIF-2B SUBUNIT GAMMA"/>
    <property type="match status" value="1"/>
</dbReference>